<dbReference type="Proteomes" id="UP000315908">
    <property type="component" value="Unassembled WGS sequence"/>
</dbReference>
<sequence length="157" mass="18619">MKTLTENHKGVKRVSLIEQTRILNSSQINEICDILEWTEIQYCEHQFEQYEQFLKRVLHGNDESFLSKVRHAPLMRGLWNNEWIQRNEEFILIARYQLFSGKEVDPSGEIITVPPPDHATFAKVYDDYHTLHNGNLLAVNHEFIVRFEHVLDLIFKL</sequence>
<dbReference type="RefSeq" id="WP_145327606.1">
    <property type="nucleotide sequence ID" value="NZ_VLKR01000006.1"/>
</dbReference>
<name>A0A562MQE4_9SPHI</name>
<dbReference type="EMBL" id="VLKR01000006">
    <property type="protein sequence ID" value="TWI22165.1"/>
    <property type="molecule type" value="Genomic_DNA"/>
</dbReference>
<reference evidence="1 2" key="1">
    <citation type="journal article" date="2015" name="Stand. Genomic Sci.">
        <title>Genomic Encyclopedia of Bacterial and Archaeal Type Strains, Phase III: the genomes of soil and plant-associated and newly described type strains.</title>
        <authorList>
            <person name="Whitman W.B."/>
            <person name="Woyke T."/>
            <person name="Klenk H.P."/>
            <person name="Zhou Y."/>
            <person name="Lilburn T.G."/>
            <person name="Beck B.J."/>
            <person name="De Vos P."/>
            <person name="Vandamme P."/>
            <person name="Eisen J.A."/>
            <person name="Garrity G."/>
            <person name="Hugenholtz P."/>
            <person name="Kyrpides N.C."/>
        </authorList>
    </citation>
    <scope>NUCLEOTIDE SEQUENCE [LARGE SCALE GENOMIC DNA]</scope>
    <source>
        <strain evidence="1 2">CGMCC 1.6855</strain>
    </source>
</reference>
<evidence type="ECO:0000313" key="1">
    <source>
        <dbReference type="EMBL" id="TWI22165.1"/>
    </source>
</evidence>
<evidence type="ECO:0000313" key="2">
    <source>
        <dbReference type="Proteomes" id="UP000315908"/>
    </source>
</evidence>
<dbReference type="AlphaFoldDB" id="A0A562MQE4"/>
<dbReference type="OrthoDB" id="799184at2"/>
<protein>
    <submittedName>
        <fullName evidence="1">Uncharacterized protein</fullName>
    </submittedName>
</protein>
<accession>A0A562MQE4</accession>
<proteinExistence type="predicted"/>
<organism evidence="1 2">
    <name type="scientific">Sphingobacterium siyangense</name>
    <dbReference type="NCBI Taxonomy" id="459529"/>
    <lineage>
        <taxon>Bacteria</taxon>
        <taxon>Pseudomonadati</taxon>
        <taxon>Bacteroidota</taxon>
        <taxon>Sphingobacteriia</taxon>
        <taxon>Sphingobacteriales</taxon>
        <taxon>Sphingobacteriaceae</taxon>
        <taxon>Sphingobacterium</taxon>
    </lineage>
</organism>
<comment type="caution">
    <text evidence="1">The sequence shown here is derived from an EMBL/GenBank/DDBJ whole genome shotgun (WGS) entry which is preliminary data.</text>
</comment>
<gene>
    <name evidence="1" type="ORF">IQ31_01570</name>
</gene>